<name>A0ABT1H8K9_9NOCA</name>
<dbReference type="Gene3D" id="3.40.50.300">
    <property type="entry name" value="P-loop containing nucleotide triphosphate hydrolases"/>
    <property type="match status" value="4"/>
</dbReference>
<accession>A0ABT1H8K9</accession>
<evidence type="ECO:0000259" key="4">
    <source>
        <dbReference type="PROSITE" id="PS50901"/>
    </source>
</evidence>
<dbReference type="Pfam" id="PF01580">
    <property type="entry name" value="FtsK_SpoIIIE"/>
    <property type="match status" value="2"/>
</dbReference>
<feature type="binding site" evidence="3">
    <location>
        <begin position="703"/>
        <end position="710"/>
    </location>
    <ligand>
        <name>ATP</name>
        <dbReference type="ChEBI" id="CHEBI:30616"/>
    </ligand>
</feature>
<dbReference type="InterPro" id="IPR003593">
    <property type="entry name" value="AAA+_ATPase"/>
</dbReference>
<evidence type="ECO:0000313" key="6">
    <source>
        <dbReference type="Proteomes" id="UP001206895"/>
    </source>
</evidence>
<evidence type="ECO:0000256" key="3">
    <source>
        <dbReference type="PROSITE-ProRule" id="PRU00289"/>
    </source>
</evidence>
<evidence type="ECO:0000313" key="5">
    <source>
        <dbReference type="EMBL" id="MCP2174598.1"/>
    </source>
</evidence>
<gene>
    <name evidence="5" type="ORF">LX13_000405</name>
</gene>
<feature type="domain" description="FtsK" evidence="4">
    <location>
        <begin position="684"/>
        <end position="873"/>
    </location>
</feature>
<dbReference type="PANTHER" id="PTHR22683">
    <property type="entry name" value="SPORULATION PROTEIN RELATED"/>
    <property type="match status" value="1"/>
</dbReference>
<organism evidence="5 6">
    <name type="scientific">Williamsia maris</name>
    <dbReference type="NCBI Taxonomy" id="72806"/>
    <lineage>
        <taxon>Bacteria</taxon>
        <taxon>Bacillati</taxon>
        <taxon>Actinomycetota</taxon>
        <taxon>Actinomycetes</taxon>
        <taxon>Mycobacteriales</taxon>
        <taxon>Nocardiaceae</taxon>
        <taxon>Williamsia</taxon>
    </lineage>
</organism>
<keyword evidence="1 3" id="KW-0547">Nucleotide-binding</keyword>
<evidence type="ECO:0000256" key="2">
    <source>
        <dbReference type="ARBA" id="ARBA00022840"/>
    </source>
</evidence>
<dbReference type="PROSITE" id="PS50901">
    <property type="entry name" value="FTSK"/>
    <property type="match status" value="2"/>
</dbReference>
<dbReference type="InterPro" id="IPR027417">
    <property type="entry name" value="P-loop_NTPase"/>
</dbReference>
<feature type="binding site" evidence="3">
    <location>
        <begin position="1034"/>
        <end position="1041"/>
    </location>
    <ligand>
        <name>ATP</name>
        <dbReference type="ChEBI" id="CHEBI:30616"/>
    </ligand>
</feature>
<keyword evidence="2 3" id="KW-0067">ATP-binding</keyword>
<dbReference type="EMBL" id="JAMTCJ010000001">
    <property type="protein sequence ID" value="MCP2174598.1"/>
    <property type="molecule type" value="Genomic_DNA"/>
</dbReference>
<dbReference type="Proteomes" id="UP001206895">
    <property type="component" value="Unassembled WGS sequence"/>
</dbReference>
<keyword evidence="6" id="KW-1185">Reference proteome</keyword>
<proteinExistence type="predicted"/>
<dbReference type="SUPFAM" id="SSF52540">
    <property type="entry name" value="P-loop containing nucleoside triphosphate hydrolases"/>
    <property type="match status" value="2"/>
</dbReference>
<dbReference type="CDD" id="cd00060">
    <property type="entry name" value="FHA"/>
    <property type="match status" value="1"/>
</dbReference>
<dbReference type="SMART" id="SM00382">
    <property type="entry name" value="AAA"/>
    <property type="match status" value="3"/>
</dbReference>
<dbReference type="InterPro" id="IPR050206">
    <property type="entry name" value="FtsK/SpoIIIE/SftA"/>
</dbReference>
<dbReference type="InterPro" id="IPR032030">
    <property type="entry name" value="YscD_cytoplasmic_dom"/>
</dbReference>
<protein>
    <submittedName>
        <fullName evidence="5">DNA segregation ATPase FtsK/SpoIIIE, S-DNA-T family</fullName>
    </submittedName>
</protein>
<dbReference type="PANTHER" id="PTHR22683:SF1">
    <property type="entry name" value="TYPE VII SECRETION SYSTEM PROTEIN ESSC"/>
    <property type="match status" value="1"/>
</dbReference>
<comment type="caution">
    <text evidence="5">The sequence shown here is derived from an EMBL/GenBank/DDBJ whole genome shotgun (WGS) entry which is preliminary data.</text>
</comment>
<dbReference type="InterPro" id="IPR008984">
    <property type="entry name" value="SMAD_FHA_dom_sf"/>
</dbReference>
<reference evidence="5 6" key="1">
    <citation type="submission" date="2022-06" db="EMBL/GenBank/DDBJ databases">
        <title>Genomic Encyclopedia of Archaeal and Bacterial Type Strains, Phase II (KMG-II): from individual species to whole genera.</title>
        <authorList>
            <person name="Goeker M."/>
        </authorList>
    </citation>
    <scope>NUCLEOTIDE SEQUENCE [LARGE SCALE GENOMIC DNA]</scope>
    <source>
        <strain evidence="5 6">DSM 44693</strain>
    </source>
</reference>
<dbReference type="Pfam" id="PF16697">
    <property type="entry name" value="Yop-YscD_cpl"/>
    <property type="match status" value="1"/>
</dbReference>
<feature type="domain" description="FtsK" evidence="4">
    <location>
        <begin position="1016"/>
        <end position="1206"/>
    </location>
</feature>
<sequence>MKLKLAVTEPDGPPRAVLMTADASVTVGEVAVALRDRAVGAEDGSAVTLAIDSPASEPDRQARPLDPAETVIESGVRSGTAVRVTPVDSAPSGGNSHKRGRSVAMVRVLGGPDAGREFHLPEGTSTIGRSETDHVTLADPTVGAAQAAVVVADTITVVDHGASGGVRIGTTSVRRALVNASDVISLGQTALAIVHTQRAGSTARDSPGFEFNRSPRVIARFEGDVVEAPEPPGAPEPTRLPIISMLSPLVMGVVLFAITRNILTIAFIALSPLLMVGMYADATMQSKKKARIAAERFHAALRATAAELDTLANVERAVRLSETPSATDAIDAIHRLSGLLWTHRPEHSGFLTLRLGVGDVASRTTVTMPTSADASAAHRARLVALRDQFAMVADVPVVADLRSAGSLGVCGPGQLAHGVARGLVVQLAGLHSPADVALTAIVSTASRPSWEWLRWLPHVGSVYSPLVGDHLADDSAGGSVLLAALDGLVRERRATETEAEPRLATTGISDGRPTLVKSIPRLPAVVVIVEDDAPVDRSRITRLAEMGADVGVYVIWVASSLANLPAVCRSFVLVETESTGSTAGEVRLGQHTYPIACEAVAVPVADQVARLLSPIVDVGVSVADETDLPTSLPFLSLTGDGVAVRSDSVLARWQATDSIIDRAAGRTVRRRVDGTLRAPVGSTGPDTFWLDLREHGPHALVGGTTGAGKSEFLQTWILGMATEHSPDRVNFLFVDYKGGTAFADCVRLPHSVGLVTDLSPHLVTRALTSLRAEVRRREELLNAKHAKDLVSLERSGDLDTPPSLVIIVDEFAALAKEVPEFVDGVIDIAQRGRSLGLHLILATQRPAGVIKESLRANTNLRIALRMADADDSTDILGSPDAAFFPPQVPGRAAAKIGNARTQAFQSGYTGGWTVGREVVTSVEVADLAFGTGTVWESSEATAAPDTELGDPDIVHVVSTVCRAAADAVIATPRRPWLPELQTHYDLAELVTGEDRPAAGGHVSYVLGVADDPERQSQPATHFSPDIDGNLVVLGTGGAGKSALLRSIAAVASMSEPDTAVEIFGIDCGTGGLRMLEALPTVGSIVAGDDDERVGRLLRRLVAEIGDRSDSFGPAASTLPQYRVAADAPGTSRIILLLDGLAAFREMYETSALSPYLEMVTRIAGDGRAVGVHVLVSADRHTAVPSSLGALIQKRLVLRLADDTDYLLAGVPTDALFGSPPGRGHLDGRVVHVGTLGGSPDTAVQAAAMSALGDRLRESGVEQAAPVAALPEQISLADMPDRVRTLPVIGLRDVDLGPCTVVPRGTLMVTGPPGSGRSGALATLVTAVKRAQPDIRTLLLTPRRSTLADLPTWDALAVGTDDVQTRIADVSGFVETAEPGSLMVVIESVTSFTGMIESELLGLVKACTQADQMVVAEAEISTWSGAFTIAQAFKAARRGILLHPGDLDTETYFQTPTERRRRSPLIPGRGYFIERGTAVRVQLAQTH</sequence>
<dbReference type="SUPFAM" id="SSF49879">
    <property type="entry name" value="SMAD/FHA domain"/>
    <property type="match status" value="1"/>
</dbReference>
<evidence type="ECO:0000256" key="1">
    <source>
        <dbReference type="ARBA" id="ARBA00022741"/>
    </source>
</evidence>
<dbReference type="CDD" id="cd01127">
    <property type="entry name" value="TrwB_TraG_TraD_VirD4"/>
    <property type="match status" value="1"/>
</dbReference>
<dbReference type="InterPro" id="IPR002543">
    <property type="entry name" value="FtsK_dom"/>
</dbReference>
<dbReference type="Gene3D" id="2.60.200.20">
    <property type="match status" value="1"/>
</dbReference>